<comment type="caution">
    <text evidence="1">The sequence shown here is derived from an EMBL/GenBank/DDBJ whole genome shotgun (WGS) entry which is preliminary data.</text>
</comment>
<evidence type="ECO:0000313" key="2">
    <source>
        <dbReference type="Proteomes" id="UP000294802"/>
    </source>
</evidence>
<dbReference type="Proteomes" id="UP000294802">
    <property type="component" value="Unassembled WGS sequence"/>
</dbReference>
<dbReference type="OrthoDB" id="5194822at2"/>
<dbReference type="RefSeq" id="WP_133444230.1">
    <property type="nucleotide sequence ID" value="NZ_SCWB01000013.1"/>
</dbReference>
<proteinExistence type="predicted"/>
<keyword evidence="2" id="KW-1185">Reference proteome</keyword>
<evidence type="ECO:0000313" key="1">
    <source>
        <dbReference type="EMBL" id="TDM07715.1"/>
    </source>
</evidence>
<gene>
    <name evidence="1" type="ORF">ERX29_08205</name>
</gene>
<dbReference type="EMBL" id="SCWB01000013">
    <property type="protein sequence ID" value="TDM07715.1"/>
    <property type="molecule type" value="Genomic_DNA"/>
</dbReference>
<dbReference type="AlphaFoldDB" id="A0A4R6BT94"/>
<reference evidence="1 2" key="1">
    <citation type="submission" date="2019-01" db="EMBL/GenBank/DDBJ databases">
        <title>Draft genome sequences of the type strains of six Macrococcus species.</title>
        <authorList>
            <person name="Mazhar S."/>
            <person name="Altermann E."/>
            <person name="Hill C."/>
            <person name="Mcauliffe O."/>
        </authorList>
    </citation>
    <scope>NUCLEOTIDE SEQUENCE [LARGE SCALE GENOMIC DNA]</scope>
    <source>
        <strain evidence="1 2">CCM4815</strain>
    </source>
</reference>
<organism evidence="1 2">
    <name type="scientific">Macrococcus lamae</name>
    <dbReference type="NCBI Taxonomy" id="198484"/>
    <lineage>
        <taxon>Bacteria</taxon>
        <taxon>Bacillati</taxon>
        <taxon>Bacillota</taxon>
        <taxon>Bacilli</taxon>
        <taxon>Bacillales</taxon>
        <taxon>Staphylococcaceae</taxon>
        <taxon>Macrococcus</taxon>
    </lineage>
</organism>
<accession>A0A4R6BT94</accession>
<name>A0A4R6BT94_9STAP</name>
<protein>
    <submittedName>
        <fullName evidence="1">RNA polymerase subunit sigma-70</fullName>
    </submittedName>
</protein>
<sequence length="422" mass="48773">METVNLLNLLEKGIVKKGSHVINVPINRPNGQKYSGNTYMIPLEYLYYNDQNGRIGVALSEYESQNGKVTPGHNEEYNMIIQEMLCNDSNSKINKEMKILKQDILTKGQQEVGYVLNDGRVIDGNRRFTAKRLLQQDSEVTVDQYFEAVILDELSLENHQDHRLIKSLELQIQFGRVEKVDYDPVDRAIDAYKTIVKEKIMTVKDYATFANLKTNEVNKRILEAELILKFLKFSNAESDNYSLAKQFDLDGPMQDIIPQYKKIKGQENEELILNALFSKLIQLKMSREDFKGEFRQIVKEVIGSKKEEEFLEEMEEHTDIIQDKLSEKEVIKNKLELVNAFVEEEELADAINNIKKVSNVVVESVKNEKDFNKPVLLARKALNNLNSMDQSTINEISGKEGEEFYKILQEIITFIENINNKE</sequence>